<dbReference type="AlphaFoldDB" id="A0A9P1G870"/>
<feature type="transmembrane region" description="Helical" evidence="1">
    <location>
        <begin position="60"/>
        <end position="82"/>
    </location>
</feature>
<evidence type="ECO:0000256" key="1">
    <source>
        <dbReference type="SAM" id="Phobius"/>
    </source>
</evidence>
<proteinExistence type="predicted"/>
<keyword evidence="1" id="KW-0472">Membrane</keyword>
<dbReference type="OrthoDB" id="434741at2759"/>
<feature type="transmembrane region" description="Helical" evidence="1">
    <location>
        <begin position="172"/>
        <end position="195"/>
    </location>
</feature>
<evidence type="ECO:0000313" key="5">
    <source>
        <dbReference type="Proteomes" id="UP001152797"/>
    </source>
</evidence>
<dbReference type="Proteomes" id="UP001152797">
    <property type="component" value="Unassembled WGS sequence"/>
</dbReference>
<name>A0A9P1G870_9DINO</name>
<evidence type="ECO:0000313" key="2">
    <source>
        <dbReference type="EMBL" id="CAI4003281.1"/>
    </source>
</evidence>
<reference evidence="3" key="2">
    <citation type="submission" date="2024-04" db="EMBL/GenBank/DDBJ databases">
        <authorList>
            <person name="Chen Y."/>
            <person name="Shah S."/>
            <person name="Dougan E. K."/>
            <person name="Thang M."/>
            <person name="Chan C."/>
        </authorList>
    </citation>
    <scope>NUCLEOTIDE SEQUENCE [LARGE SCALE GENOMIC DNA]</scope>
</reference>
<gene>
    <name evidence="2" type="ORF">C1SCF055_LOCUS29161</name>
</gene>
<keyword evidence="1" id="KW-0812">Transmembrane</keyword>
<sequence length="416" mass="46181">MAQDPPSISVFSAKKRSLVNDEVARLQVSWSRGFLVAYAFLSMSSLLSVQRNVLLDRARWMSPIFTWTNVLVFGCLTLYVLFPSLLSTRTLNRFYVVGMILAAAYLSPWHTGTDEMFDMALILFVCCRLPAVILCARTSLVFLCNLGFTVLTIYRASTEEMASEGTFASRYVILWTELTMCAVTVAFSFALLSVLTRKAELQVQGCNAETHFTAASTLLGLMCDAVVELDSNFCLTEHSKALAAVLLKSSNIQGASLMDFMPVDDADRAMQHFRALSGDAATVLAHAFHTRLVDSCSTKLETEVFQVKYTRMNGEQCHLVGLREFSDAKFGSAERPEDNTRCILPQVADSQVVNVRDEPSDGRKHGSMLEIDMAQRSIIAASGHLCNCVGMSIEDSRRRHGRCIFNICCTYSIHQN</sequence>
<dbReference type="EMBL" id="CAMXCT010003237">
    <property type="protein sequence ID" value="CAI4003281.1"/>
    <property type="molecule type" value="Genomic_DNA"/>
</dbReference>
<feature type="transmembrane region" description="Helical" evidence="1">
    <location>
        <begin position="35"/>
        <end position="54"/>
    </location>
</feature>
<protein>
    <submittedName>
        <fullName evidence="4">PAS domain-containing protein</fullName>
    </submittedName>
</protein>
<feature type="transmembrane region" description="Helical" evidence="1">
    <location>
        <begin position="94"/>
        <end position="110"/>
    </location>
</feature>
<keyword evidence="1" id="KW-1133">Transmembrane helix</keyword>
<comment type="caution">
    <text evidence="2">The sequence shown here is derived from an EMBL/GenBank/DDBJ whole genome shotgun (WGS) entry which is preliminary data.</text>
</comment>
<dbReference type="EMBL" id="CAMXCT030003237">
    <property type="protein sequence ID" value="CAL4790593.1"/>
    <property type="molecule type" value="Genomic_DNA"/>
</dbReference>
<organism evidence="2">
    <name type="scientific">Cladocopium goreaui</name>
    <dbReference type="NCBI Taxonomy" id="2562237"/>
    <lineage>
        <taxon>Eukaryota</taxon>
        <taxon>Sar</taxon>
        <taxon>Alveolata</taxon>
        <taxon>Dinophyceae</taxon>
        <taxon>Suessiales</taxon>
        <taxon>Symbiodiniaceae</taxon>
        <taxon>Cladocopium</taxon>
    </lineage>
</organism>
<evidence type="ECO:0000313" key="3">
    <source>
        <dbReference type="EMBL" id="CAL1156656.1"/>
    </source>
</evidence>
<reference evidence="2" key="1">
    <citation type="submission" date="2022-10" db="EMBL/GenBank/DDBJ databases">
        <authorList>
            <person name="Chen Y."/>
            <person name="Dougan E. K."/>
            <person name="Chan C."/>
            <person name="Rhodes N."/>
            <person name="Thang M."/>
        </authorList>
    </citation>
    <scope>NUCLEOTIDE SEQUENCE</scope>
</reference>
<evidence type="ECO:0000313" key="4">
    <source>
        <dbReference type="EMBL" id="CAL4790593.1"/>
    </source>
</evidence>
<accession>A0A9P1G870</accession>
<dbReference type="EMBL" id="CAMXCT020003237">
    <property type="protein sequence ID" value="CAL1156656.1"/>
    <property type="molecule type" value="Genomic_DNA"/>
</dbReference>
<keyword evidence="5" id="KW-1185">Reference proteome</keyword>